<evidence type="ECO:0000313" key="3">
    <source>
        <dbReference type="Proteomes" id="UP000592181"/>
    </source>
</evidence>
<proteinExistence type="predicted"/>
<dbReference type="PROSITE" id="PS50931">
    <property type="entry name" value="HTH_LYSR"/>
    <property type="match status" value="1"/>
</dbReference>
<keyword evidence="2" id="KW-0238">DNA-binding</keyword>
<dbReference type="GO" id="GO:0003700">
    <property type="term" value="F:DNA-binding transcription factor activity"/>
    <property type="evidence" value="ECO:0007669"/>
    <property type="project" value="InterPro"/>
</dbReference>
<dbReference type="InterPro" id="IPR000847">
    <property type="entry name" value="LysR_HTH_N"/>
</dbReference>
<dbReference type="EMBL" id="JACBZX010000001">
    <property type="protein sequence ID" value="NYG37997.1"/>
    <property type="molecule type" value="Genomic_DNA"/>
</dbReference>
<feature type="domain" description="HTH lysR-type" evidence="1">
    <location>
        <begin position="1"/>
        <end position="20"/>
    </location>
</feature>
<evidence type="ECO:0000259" key="1">
    <source>
        <dbReference type="PROSITE" id="PS50931"/>
    </source>
</evidence>
<dbReference type="Proteomes" id="UP000592181">
    <property type="component" value="Unassembled WGS sequence"/>
</dbReference>
<evidence type="ECO:0000313" key="2">
    <source>
        <dbReference type="EMBL" id="NYG37997.1"/>
    </source>
</evidence>
<accession>A0A852X6E2</accession>
<name>A0A852X6E2_9MICO</name>
<sequence length="31" mass="3681">MELQQLRYVLAVEEERSFTRLRRAATSSSPR</sequence>
<gene>
    <name evidence="2" type="ORF">BJY28_002466</name>
</gene>
<comment type="caution">
    <text evidence="2">The sequence shown here is derived from an EMBL/GenBank/DDBJ whole genome shotgun (WGS) entry which is preliminary data.</text>
</comment>
<keyword evidence="3" id="KW-1185">Reference proteome</keyword>
<organism evidence="2 3">
    <name type="scientific">Janibacter alkaliphilus</name>
    <dbReference type="NCBI Taxonomy" id="1069963"/>
    <lineage>
        <taxon>Bacteria</taxon>
        <taxon>Bacillati</taxon>
        <taxon>Actinomycetota</taxon>
        <taxon>Actinomycetes</taxon>
        <taxon>Micrococcales</taxon>
        <taxon>Intrasporangiaceae</taxon>
        <taxon>Janibacter</taxon>
    </lineage>
</organism>
<protein>
    <submittedName>
        <fullName evidence="2">DNA-binding transcriptional LysR family regulator</fullName>
    </submittedName>
</protein>
<dbReference type="AlphaFoldDB" id="A0A852X6E2"/>
<reference evidence="2 3" key="1">
    <citation type="submission" date="2020-07" db="EMBL/GenBank/DDBJ databases">
        <title>Sequencing the genomes of 1000 actinobacteria strains.</title>
        <authorList>
            <person name="Klenk H.-P."/>
        </authorList>
    </citation>
    <scope>NUCLEOTIDE SEQUENCE [LARGE SCALE GENOMIC DNA]</scope>
    <source>
        <strain evidence="2 3">DSM 24723</strain>
    </source>
</reference>
<dbReference type="GO" id="GO:0003677">
    <property type="term" value="F:DNA binding"/>
    <property type="evidence" value="ECO:0007669"/>
    <property type="project" value="UniProtKB-KW"/>
</dbReference>